<reference evidence="3" key="2">
    <citation type="journal article" date="2021" name="PeerJ">
        <title>Extensive microbial diversity within the chicken gut microbiome revealed by metagenomics and culture.</title>
        <authorList>
            <person name="Gilroy R."/>
            <person name="Ravi A."/>
            <person name="Getino M."/>
            <person name="Pursley I."/>
            <person name="Horton D.L."/>
            <person name="Alikhan N.F."/>
            <person name="Baker D."/>
            <person name="Gharbi K."/>
            <person name="Hall N."/>
            <person name="Watson M."/>
            <person name="Adriaenssens E.M."/>
            <person name="Foster-Nyarko E."/>
            <person name="Jarju S."/>
            <person name="Secka A."/>
            <person name="Antonio M."/>
            <person name="Oren A."/>
            <person name="Chaudhuri R.R."/>
            <person name="La Ragione R."/>
            <person name="Hildebrand F."/>
            <person name="Pallen M.J."/>
        </authorList>
    </citation>
    <scope>NUCLEOTIDE SEQUENCE</scope>
    <source>
        <strain evidence="3">CHK180-2868</strain>
    </source>
</reference>
<name>A0A9D1A2S8_9FIRM</name>
<sequence>MNADGGKTFEQGCEVKAAAEQLFNELGLNLTTAVNIFLRQAIRTGGIPFEIKVNTPNEITASAIAEGRRIMRDKNTKGCHNMDELKAALKE</sequence>
<dbReference type="Pfam" id="PF04221">
    <property type="entry name" value="RelB"/>
    <property type="match status" value="1"/>
</dbReference>
<evidence type="ECO:0000313" key="3">
    <source>
        <dbReference type="EMBL" id="HIR04969.1"/>
    </source>
</evidence>
<dbReference type="GO" id="GO:0006351">
    <property type="term" value="P:DNA-templated transcription"/>
    <property type="evidence" value="ECO:0007669"/>
    <property type="project" value="TreeGrafter"/>
</dbReference>
<proteinExistence type="inferred from homology"/>
<dbReference type="NCBIfam" id="TIGR02384">
    <property type="entry name" value="RelB_DinJ"/>
    <property type="match status" value="1"/>
</dbReference>
<dbReference type="AlphaFoldDB" id="A0A9D1A2S8"/>
<comment type="similarity">
    <text evidence="1">Belongs to the RelB/DinJ antitoxin family.</text>
</comment>
<evidence type="ECO:0000313" key="4">
    <source>
        <dbReference type="Proteomes" id="UP000824250"/>
    </source>
</evidence>
<dbReference type="PANTHER" id="PTHR38781">
    <property type="entry name" value="ANTITOXIN DINJ-RELATED"/>
    <property type="match status" value="1"/>
</dbReference>
<dbReference type="PANTHER" id="PTHR38781:SF1">
    <property type="entry name" value="ANTITOXIN DINJ-RELATED"/>
    <property type="match status" value="1"/>
</dbReference>
<organism evidence="3 4">
    <name type="scientific">Candidatus Copromonas faecavium</name>
    <name type="common">nom. illeg.</name>
    <dbReference type="NCBI Taxonomy" id="2840740"/>
    <lineage>
        <taxon>Bacteria</taxon>
        <taxon>Bacillati</taxon>
        <taxon>Bacillota</taxon>
        <taxon>Clostridia</taxon>
        <taxon>Lachnospirales</taxon>
        <taxon>Lachnospiraceae</taxon>
        <taxon>Candidatus Copromonas (nom. illeg.)</taxon>
    </lineage>
</organism>
<accession>A0A9D1A2S8</accession>
<comment type="caution">
    <text evidence="3">The sequence shown here is derived from an EMBL/GenBank/DDBJ whole genome shotgun (WGS) entry which is preliminary data.</text>
</comment>
<dbReference type="Proteomes" id="UP000824250">
    <property type="component" value="Unassembled WGS sequence"/>
</dbReference>
<gene>
    <name evidence="3" type="ORF">IAB28_03260</name>
</gene>
<dbReference type="InterPro" id="IPR013321">
    <property type="entry name" value="Arc_rbn_hlx_hlx"/>
</dbReference>
<reference evidence="3" key="1">
    <citation type="submission" date="2020-10" db="EMBL/GenBank/DDBJ databases">
        <authorList>
            <person name="Gilroy R."/>
        </authorList>
    </citation>
    <scope>NUCLEOTIDE SEQUENCE</scope>
    <source>
        <strain evidence="3">CHK180-2868</strain>
    </source>
</reference>
<keyword evidence="2" id="KW-1277">Toxin-antitoxin system</keyword>
<evidence type="ECO:0000256" key="1">
    <source>
        <dbReference type="ARBA" id="ARBA00010562"/>
    </source>
</evidence>
<evidence type="ECO:0000256" key="2">
    <source>
        <dbReference type="ARBA" id="ARBA00022649"/>
    </source>
</evidence>
<dbReference type="GO" id="GO:0006355">
    <property type="term" value="P:regulation of DNA-templated transcription"/>
    <property type="evidence" value="ECO:0007669"/>
    <property type="project" value="InterPro"/>
</dbReference>
<dbReference type="Gene3D" id="1.10.1220.10">
    <property type="entry name" value="Met repressor-like"/>
    <property type="match status" value="1"/>
</dbReference>
<dbReference type="EMBL" id="DVGC01000015">
    <property type="protein sequence ID" value="HIR04969.1"/>
    <property type="molecule type" value="Genomic_DNA"/>
</dbReference>
<protein>
    <submittedName>
        <fullName evidence="3">Type II toxin-antitoxin system RelB/DinJ family antitoxin</fullName>
    </submittedName>
</protein>
<dbReference type="InterPro" id="IPR007337">
    <property type="entry name" value="RelB/DinJ"/>
</dbReference>